<dbReference type="Pfam" id="PF13520">
    <property type="entry name" value="AA_permease_2"/>
    <property type="match status" value="1"/>
</dbReference>
<evidence type="ECO:0000313" key="9">
    <source>
        <dbReference type="Proteomes" id="UP001252875"/>
    </source>
</evidence>
<evidence type="ECO:0000256" key="6">
    <source>
        <dbReference type="ARBA" id="ARBA00023136"/>
    </source>
</evidence>
<dbReference type="InterPro" id="IPR002293">
    <property type="entry name" value="AA/rel_permease1"/>
</dbReference>
<dbReference type="EMBL" id="JARPYI010000001">
    <property type="protein sequence ID" value="MDT2598937.1"/>
    <property type="molecule type" value="Genomic_DNA"/>
</dbReference>
<keyword evidence="5 7" id="KW-1133">Transmembrane helix</keyword>
<evidence type="ECO:0000313" key="8">
    <source>
        <dbReference type="EMBL" id="MDT2598937.1"/>
    </source>
</evidence>
<keyword evidence="6 7" id="KW-0472">Membrane</keyword>
<organism evidence="8 9">
    <name type="scientific">Enterococcus hulanensis</name>
    <dbReference type="NCBI Taxonomy" id="2559929"/>
    <lineage>
        <taxon>Bacteria</taxon>
        <taxon>Bacillati</taxon>
        <taxon>Bacillota</taxon>
        <taxon>Bacilli</taxon>
        <taxon>Lactobacillales</taxon>
        <taxon>Enterococcaceae</taxon>
        <taxon>Enterococcus</taxon>
    </lineage>
</organism>
<evidence type="ECO:0000256" key="1">
    <source>
        <dbReference type="ARBA" id="ARBA00004651"/>
    </source>
</evidence>
<keyword evidence="3" id="KW-1003">Cell membrane</keyword>
<evidence type="ECO:0000256" key="4">
    <source>
        <dbReference type="ARBA" id="ARBA00022692"/>
    </source>
</evidence>
<feature type="transmembrane region" description="Helical" evidence="7">
    <location>
        <begin position="429"/>
        <end position="449"/>
    </location>
</feature>
<sequence length="474" mass="52094">MGEEKKKKFSLMSAILSVICVVFVAEAAAPVAAIGNSQFFWWIFLLIAFLLPYGLMSSELGTTYIGDGGIYDWVTQAFGHRWGSRVSWYYWINYPLWLASLAVVTPDLLTTITGIEFPTVAAIVIELIFIWVIVWISFYPVADSVWILNGAAVIKMLLAILIGALGLYTFATKGAANEFTLSSMLPSFNLNSLSFISVIIFNLLGFEVICTFADDMENPKKQIPQAIIVGGLVIAAIYIFSAFGIGVAIPTDQISTGSGLMDSFKLLTGSTGGWFIIAMAFLFLLTLFGNMISWSLGVNNTACYAAENGDMPKIFAKRGGKDEMPIGAAIMNGVVASIVVVIAPILPNQDLFWAFFSLNLVMFLMSYVPVFPAFYRLRKIDPDTPRPFRVGGSDTFLKVLVALPMIMIVISLIFTALPLQFDPASLSEQLPITIGAVVFTLFGEAIIWVKKIKKEGVIYHGEENRKDNTETRRV</sequence>
<name>A0ABU3EW85_9ENTE</name>
<evidence type="ECO:0000256" key="3">
    <source>
        <dbReference type="ARBA" id="ARBA00022475"/>
    </source>
</evidence>
<feature type="transmembrane region" description="Helical" evidence="7">
    <location>
        <begin position="146"/>
        <end position="170"/>
    </location>
</feature>
<dbReference type="InterPro" id="IPR050367">
    <property type="entry name" value="APC_superfamily"/>
</dbReference>
<feature type="transmembrane region" description="Helical" evidence="7">
    <location>
        <begin position="117"/>
        <end position="139"/>
    </location>
</feature>
<evidence type="ECO:0000256" key="2">
    <source>
        <dbReference type="ARBA" id="ARBA00022448"/>
    </source>
</evidence>
<evidence type="ECO:0000256" key="5">
    <source>
        <dbReference type="ARBA" id="ARBA00022989"/>
    </source>
</evidence>
<evidence type="ECO:0000256" key="7">
    <source>
        <dbReference type="SAM" id="Phobius"/>
    </source>
</evidence>
<feature type="transmembrane region" description="Helical" evidence="7">
    <location>
        <begin position="39"/>
        <end position="56"/>
    </location>
</feature>
<feature type="transmembrane region" description="Helical" evidence="7">
    <location>
        <begin position="396"/>
        <end position="417"/>
    </location>
</feature>
<comment type="caution">
    <text evidence="8">The sequence shown here is derived from an EMBL/GenBank/DDBJ whole genome shotgun (WGS) entry which is preliminary data.</text>
</comment>
<feature type="transmembrane region" description="Helical" evidence="7">
    <location>
        <begin position="352"/>
        <end position="375"/>
    </location>
</feature>
<dbReference type="PANTHER" id="PTHR42770">
    <property type="entry name" value="AMINO ACID TRANSPORTER-RELATED"/>
    <property type="match status" value="1"/>
</dbReference>
<dbReference type="PANTHER" id="PTHR42770:SF15">
    <property type="entry name" value="GLUTAMATE_GAMMA-AMINOBUTYRATE ANTIPORTER-RELATED"/>
    <property type="match status" value="1"/>
</dbReference>
<dbReference type="Proteomes" id="UP001252875">
    <property type="component" value="Unassembled WGS sequence"/>
</dbReference>
<comment type="subcellular location">
    <subcellularLocation>
        <location evidence="1">Cell membrane</location>
        <topology evidence="1">Multi-pass membrane protein</topology>
    </subcellularLocation>
</comment>
<feature type="transmembrane region" description="Helical" evidence="7">
    <location>
        <begin position="269"/>
        <end position="288"/>
    </location>
</feature>
<dbReference type="RefSeq" id="WP_311820906.1">
    <property type="nucleotide sequence ID" value="NZ_JARPYF010000001.1"/>
</dbReference>
<keyword evidence="2" id="KW-0813">Transport</keyword>
<keyword evidence="4 7" id="KW-0812">Transmembrane</keyword>
<dbReference type="PIRSF" id="PIRSF006060">
    <property type="entry name" value="AA_transporter"/>
    <property type="match status" value="1"/>
</dbReference>
<reference evidence="8 9" key="1">
    <citation type="submission" date="2023-03" db="EMBL/GenBank/DDBJ databases">
        <authorList>
            <person name="Shen W."/>
            <person name="Cai J."/>
        </authorList>
    </citation>
    <scope>NUCLEOTIDE SEQUENCE [LARGE SCALE GENOMIC DNA]</scope>
    <source>
        <strain evidence="8 9">D6-4</strain>
    </source>
</reference>
<accession>A0ABU3EW85</accession>
<protein>
    <submittedName>
        <fullName evidence="8">APC family permease</fullName>
    </submittedName>
</protein>
<keyword evidence="9" id="KW-1185">Reference proteome</keyword>
<feature type="transmembrane region" description="Helical" evidence="7">
    <location>
        <begin position="12"/>
        <end position="33"/>
    </location>
</feature>
<dbReference type="Gene3D" id="1.20.1740.10">
    <property type="entry name" value="Amino acid/polyamine transporter I"/>
    <property type="match status" value="1"/>
</dbReference>
<feature type="transmembrane region" description="Helical" evidence="7">
    <location>
        <begin position="190"/>
        <end position="214"/>
    </location>
</feature>
<feature type="transmembrane region" description="Helical" evidence="7">
    <location>
        <begin position="226"/>
        <end position="249"/>
    </location>
</feature>
<feature type="transmembrane region" description="Helical" evidence="7">
    <location>
        <begin position="326"/>
        <end position="346"/>
    </location>
</feature>
<proteinExistence type="predicted"/>
<feature type="transmembrane region" description="Helical" evidence="7">
    <location>
        <begin position="88"/>
        <end position="105"/>
    </location>
</feature>
<gene>
    <name evidence="8" type="ORF">P7D85_04070</name>
</gene>